<dbReference type="GO" id="GO:0005694">
    <property type="term" value="C:chromosome"/>
    <property type="evidence" value="ECO:0007669"/>
    <property type="project" value="UniProtKB-SubCell"/>
</dbReference>
<evidence type="ECO:0000256" key="2">
    <source>
        <dbReference type="ARBA" id="ARBA00004286"/>
    </source>
</evidence>
<dbReference type="Ensembl" id="ENSSRHT00000023655.1">
    <property type="protein sequence ID" value="ENSSRHP00000022952.1"/>
    <property type="gene ID" value="ENSSRHG00000010774.1"/>
</dbReference>
<organism evidence="7 8">
    <name type="scientific">Sinocyclocheilus rhinocerous</name>
    <dbReference type="NCBI Taxonomy" id="307959"/>
    <lineage>
        <taxon>Eukaryota</taxon>
        <taxon>Metazoa</taxon>
        <taxon>Chordata</taxon>
        <taxon>Craniata</taxon>
        <taxon>Vertebrata</taxon>
        <taxon>Euteleostomi</taxon>
        <taxon>Actinopterygii</taxon>
        <taxon>Neopterygii</taxon>
        <taxon>Teleostei</taxon>
        <taxon>Ostariophysi</taxon>
        <taxon>Cypriniformes</taxon>
        <taxon>Cyprinidae</taxon>
        <taxon>Cyprininae</taxon>
        <taxon>Sinocyclocheilus</taxon>
    </lineage>
</organism>
<feature type="domain" description="INTS8 TPR repeats" evidence="6">
    <location>
        <begin position="742"/>
        <end position="928"/>
    </location>
</feature>
<feature type="domain" description="INTS8 TPR repeats" evidence="6">
    <location>
        <begin position="490"/>
        <end position="735"/>
    </location>
</feature>
<dbReference type="Pfam" id="PF25756">
    <property type="entry name" value="TPR_INTS8"/>
    <property type="match status" value="2"/>
</dbReference>
<dbReference type="PANTHER" id="PTHR13350">
    <property type="entry name" value="INTEGRATOR COMPLEX SUBUNIT 8"/>
    <property type="match status" value="1"/>
</dbReference>
<proteinExistence type="inferred from homology"/>
<dbReference type="PANTHER" id="PTHR13350:SF1">
    <property type="entry name" value="INTEGRATOR COMPLEX SUBUNIT 8"/>
    <property type="match status" value="1"/>
</dbReference>
<keyword evidence="4" id="KW-0158">Chromosome</keyword>
<name>A0A673HBH2_9TELE</name>
<comment type="similarity">
    <text evidence="3">Belongs to the Integrator subunit 8 family.</text>
</comment>
<dbReference type="GO" id="GO:0034472">
    <property type="term" value="P:snRNA 3'-end processing"/>
    <property type="evidence" value="ECO:0007669"/>
    <property type="project" value="InterPro"/>
</dbReference>
<dbReference type="InterPro" id="IPR038751">
    <property type="entry name" value="INTS8"/>
</dbReference>
<evidence type="ECO:0000313" key="8">
    <source>
        <dbReference type="Proteomes" id="UP000472270"/>
    </source>
</evidence>
<reference evidence="7" key="1">
    <citation type="submission" date="2025-08" db="UniProtKB">
        <authorList>
            <consortium name="Ensembl"/>
        </authorList>
    </citation>
    <scope>IDENTIFICATION</scope>
</reference>
<comment type="subcellular location">
    <subcellularLocation>
        <location evidence="2">Chromosome</location>
    </subcellularLocation>
    <subcellularLocation>
        <location evidence="1">Nucleus</location>
    </subcellularLocation>
</comment>
<evidence type="ECO:0000259" key="6">
    <source>
        <dbReference type="Pfam" id="PF25756"/>
    </source>
</evidence>
<evidence type="ECO:0000256" key="4">
    <source>
        <dbReference type="ARBA" id="ARBA00022454"/>
    </source>
</evidence>
<gene>
    <name evidence="7" type="primary">LOC107719852</name>
</gene>
<evidence type="ECO:0000256" key="1">
    <source>
        <dbReference type="ARBA" id="ARBA00004123"/>
    </source>
</evidence>
<protein>
    <submittedName>
        <fullName evidence="7">Integrator complex subunit 8-like</fullName>
    </submittedName>
</protein>
<reference evidence="7" key="2">
    <citation type="submission" date="2025-09" db="UniProtKB">
        <authorList>
            <consortium name="Ensembl"/>
        </authorList>
    </citation>
    <scope>IDENTIFICATION</scope>
</reference>
<dbReference type="AlphaFoldDB" id="A0A673HBH2"/>
<keyword evidence="5" id="KW-0539">Nucleus</keyword>
<accession>A0A673HBH2</accession>
<evidence type="ECO:0000256" key="5">
    <source>
        <dbReference type="ARBA" id="ARBA00023242"/>
    </source>
</evidence>
<dbReference type="InterPro" id="IPR057980">
    <property type="entry name" value="TPR_INTS8"/>
</dbReference>
<dbReference type="Proteomes" id="UP000472270">
    <property type="component" value="Unassembled WGS sequence"/>
</dbReference>
<evidence type="ECO:0000313" key="7">
    <source>
        <dbReference type="Ensembl" id="ENSSRHP00000022952.1"/>
    </source>
</evidence>
<dbReference type="GO" id="GO:0032039">
    <property type="term" value="C:integrator complex"/>
    <property type="evidence" value="ECO:0007669"/>
    <property type="project" value="TreeGrafter"/>
</dbReference>
<sequence>MSAEVADREALSCSRPCTPPQASWFEFLLDPSLLEQHLQGPHPDPSPVQLIVQFLEQASKPSVNEQNQVQPPADNRRNRTLKLMALKAAAHLTWDLKELEKGLTIPVLNMLLNELLCVSRVPPGVKHVDLDLSTLPPTTAMAVLVYNRWAIRTIVLSSFPEKQTKPGPHQLNMMSLVQQEKELTENILSVLREQATDSITVLEGALNIKKDFYIHTLRTLDLLAADPSTANGETESSTAGLRISADHLHCQVHYDLGGIYFQQGCSDPSVYEKAREHFRMARELLTKLDSSASLCCVDEQRLAGYWSACKTLTGASDPSESQHSPYGQISCFMRNHDYGISLYIPLMYVCLCVLNDRDRALEEVCHKLCVCNAVRDALEGGVLSVSFHQLLLKPSKNTISFLLEVCARSMDKEHSSETCKRKMALFIKTVCNRLEDVSLAFMVSSHKLFMELLQDEEKKILMEQMRKSSATVNLSAKPLPSFYDIPASASVNISQLEQQLILSLDPRHIRQILIELQGMAERPFWRVNSKWEVPVDYVNVILAIKDNLTRDLVYILMAKGLHCISIKDFAHARQLFTACLELVTEFSPKLRQVMLNELLLMEVRGHEAGAAEGNMERPPPDLVSRVRGYLEIRIHDLPLRQIVGEECVVFMLNWRENEYLTLQVPQSLVNSNPYIKLGQLIASTCKELPGPKESRRTAKELWEVVVQICSVSSQHKRSSDGRVSLLKQRESSLGILYLFFLQSVDVEAVVITLKELVNYALSLNPNNQSWLCTQADIYFGNQYSAAMHYYLQAGTVCSDYFTKPVPPDVYTDQVLKRMIKCCSLLNCHTQVAVLCQFLREVDYMTAFKALQEQNSHDSMDSFYGYIWDVTILEYLTYIHHKRGEGDKRQVAIKAIGQTELNSSNPEEVLQLAAQKRKKKFLQALAKLYF</sequence>
<evidence type="ECO:0000256" key="3">
    <source>
        <dbReference type="ARBA" id="ARBA00007147"/>
    </source>
</evidence>
<keyword evidence="8" id="KW-1185">Reference proteome</keyword>